<dbReference type="Gene3D" id="3.40.50.150">
    <property type="entry name" value="Vaccinia Virus protein VP39"/>
    <property type="match status" value="1"/>
</dbReference>
<dbReference type="RefSeq" id="WP_062770358.1">
    <property type="nucleotide sequence ID" value="NZ_CP121045.1"/>
</dbReference>
<proteinExistence type="predicted"/>
<dbReference type="NCBIfam" id="TIGR01444">
    <property type="entry name" value="fkbM_fam"/>
    <property type="match status" value="1"/>
</dbReference>
<dbReference type="InterPro" id="IPR029063">
    <property type="entry name" value="SAM-dependent_MTases_sf"/>
</dbReference>
<protein>
    <recommendedName>
        <fullName evidence="1">Methyltransferase FkbM domain-containing protein</fullName>
    </recommendedName>
</protein>
<organism evidence="2 3">
    <name type="scientific">Tistrella mobilis</name>
    <dbReference type="NCBI Taxonomy" id="171437"/>
    <lineage>
        <taxon>Bacteria</taxon>
        <taxon>Pseudomonadati</taxon>
        <taxon>Pseudomonadota</taxon>
        <taxon>Alphaproteobacteria</taxon>
        <taxon>Geminicoccales</taxon>
        <taxon>Geminicoccaceae</taxon>
        <taxon>Tistrella</taxon>
    </lineage>
</organism>
<dbReference type="Pfam" id="PF05050">
    <property type="entry name" value="Methyltransf_21"/>
    <property type="match status" value="1"/>
</dbReference>
<dbReference type="SUPFAM" id="SSF53335">
    <property type="entry name" value="S-adenosyl-L-methionine-dependent methyltransferases"/>
    <property type="match status" value="1"/>
</dbReference>
<feature type="domain" description="Methyltransferase FkbM" evidence="1">
    <location>
        <begin position="59"/>
        <end position="215"/>
    </location>
</feature>
<reference evidence="2 3" key="1">
    <citation type="submission" date="2015-12" db="EMBL/GenBank/DDBJ databases">
        <title>Genome sequence of Tistrella mobilis MCCC 1A02139.</title>
        <authorList>
            <person name="Lu L."/>
            <person name="Lai Q."/>
            <person name="Shao Z."/>
            <person name="Qian P."/>
        </authorList>
    </citation>
    <scope>NUCLEOTIDE SEQUENCE [LARGE SCALE GENOMIC DNA]</scope>
    <source>
        <strain evidence="2 3">MCCC 1A02139</strain>
    </source>
</reference>
<dbReference type="EMBL" id="LPZR01000228">
    <property type="protein sequence ID" value="KYO49395.1"/>
    <property type="molecule type" value="Genomic_DNA"/>
</dbReference>
<comment type="caution">
    <text evidence="2">The sequence shown here is derived from an EMBL/GenBank/DDBJ whole genome shotgun (WGS) entry which is preliminary data.</text>
</comment>
<dbReference type="GeneID" id="97240430"/>
<dbReference type="InterPro" id="IPR052514">
    <property type="entry name" value="SAM-dependent_MTase"/>
</dbReference>
<sequence length="274" mass="29745">MTDMSLPLTRFAVRGTSFALHDPGDTVARETFSALGYEPAVVDLLDRIADRLPAATFCDVGALHGYYPCLVAARYPGWRVEAFEPNPQAFEVLAGNIRRAGDARATREPGRAHCLALNDTGDSLHFRGRTIVAPDTPDAIIVPGRRFDDLARDLPAGPLVVKIDVHGAEGVVLAGMTACLAGSLPGIDLRAVLIEVHAHHLLVGGHDYEGMLGRLEGAGLEVFEVRDFRDTDTALPVPLTGETRRRFVDPALWTQAQIDRERLILATRPGTFRP</sequence>
<evidence type="ECO:0000313" key="2">
    <source>
        <dbReference type="EMBL" id="KYO49395.1"/>
    </source>
</evidence>
<dbReference type="AlphaFoldDB" id="A0A162JKR9"/>
<dbReference type="InterPro" id="IPR006342">
    <property type="entry name" value="FkbM_mtfrase"/>
</dbReference>
<name>A0A162JKR9_9PROT</name>
<dbReference type="OrthoDB" id="5679686at2"/>
<evidence type="ECO:0000313" key="3">
    <source>
        <dbReference type="Proteomes" id="UP000075787"/>
    </source>
</evidence>
<accession>A0A162JKR9</accession>
<gene>
    <name evidence="2" type="ORF">AUP44_17785</name>
</gene>
<evidence type="ECO:0000259" key="1">
    <source>
        <dbReference type="Pfam" id="PF05050"/>
    </source>
</evidence>
<dbReference type="Proteomes" id="UP000075787">
    <property type="component" value="Unassembled WGS sequence"/>
</dbReference>
<dbReference type="PANTHER" id="PTHR34203:SF15">
    <property type="entry name" value="SLL1173 PROTEIN"/>
    <property type="match status" value="1"/>
</dbReference>
<dbReference type="PANTHER" id="PTHR34203">
    <property type="entry name" value="METHYLTRANSFERASE, FKBM FAMILY PROTEIN"/>
    <property type="match status" value="1"/>
</dbReference>